<dbReference type="EMBL" id="BRVS01000001">
    <property type="protein sequence ID" value="GLB65577.1"/>
    <property type="molecule type" value="Genomic_DNA"/>
</dbReference>
<name>A0ABQ5MNN8_9MICC</name>
<keyword evidence="3" id="KW-1185">Reference proteome</keyword>
<evidence type="ECO:0000313" key="2">
    <source>
        <dbReference type="EMBL" id="GLB65577.1"/>
    </source>
</evidence>
<organism evidence="2 3">
    <name type="scientific">Arthrobacter mangrovi</name>
    <dbReference type="NCBI Taxonomy" id="2966350"/>
    <lineage>
        <taxon>Bacteria</taxon>
        <taxon>Bacillati</taxon>
        <taxon>Actinomycetota</taxon>
        <taxon>Actinomycetes</taxon>
        <taxon>Micrococcales</taxon>
        <taxon>Micrococcaceae</taxon>
        <taxon>Arthrobacter</taxon>
    </lineage>
</organism>
<gene>
    <name evidence="2" type="ORF">AHIS1636_00160</name>
</gene>
<protein>
    <submittedName>
        <fullName evidence="2">Uncharacterized protein</fullName>
    </submittedName>
</protein>
<dbReference type="RefSeq" id="WP_264793772.1">
    <property type="nucleotide sequence ID" value="NZ_BRVS01000001.1"/>
</dbReference>
<reference evidence="2 3" key="1">
    <citation type="journal article" date="2023" name="Int. J. Syst. Evol. Microbiol.">
        <title>Arthrobacter mangrovi sp. nov., an actinobacterium isolated from the rhizosphere of a mangrove.</title>
        <authorList>
            <person name="Hamada M."/>
            <person name="Saitou S."/>
            <person name="Enomoto N."/>
            <person name="Nanri K."/>
            <person name="Hidaka K."/>
            <person name="Miura T."/>
            <person name="Tamura T."/>
        </authorList>
    </citation>
    <scope>NUCLEOTIDE SEQUENCE [LARGE SCALE GENOMIC DNA]</scope>
    <source>
        <strain evidence="2 3">NBRC 112813</strain>
    </source>
</reference>
<keyword evidence="1" id="KW-0812">Transmembrane</keyword>
<keyword evidence="1" id="KW-0472">Membrane</keyword>
<sequence length="48" mass="5409">MQIDSRERVEFQVNERQEARRRLVLAVGVVLIVFGAAALTWGIILALT</sequence>
<dbReference type="Proteomes" id="UP001209654">
    <property type="component" value="Unassembled WGS sequence"/>
</dbReference>
<evidence type="ECO:0000256" key="1">
    <source>
        <dbReference type="SAM" id="Phobius"/>
    </source>
</evidence>
<proteinExistence type="predicted"/>
<evidence type="ECO:0000313" key="3">
    <source>
        <dbReference type="Proteomes" id="UP001209654"/>
    </source>
</evidence>
<accession>A0ABQ5MNN8</accession>
<keyword evidence="1" id="KW-1133">Transmembrane helix</keyword>
<comment type="caution">
    <text evidence="2">The sequence shown here is derived from an EMBL/GenBank/DDBJ whole genome shotgun (WGS) entry which is preliminary data.</text>
</comment>
<feature type="transmembrane region" description="Helical" evidence="1">
    <location>
        <begin position="23"/>
        <end position="47"/>
    </location>
</feature>